<keyword evidence="1" id="KW-0378">Hydrolase</keyword>
<dbReference type="InterPro" id="IPR036412">
    <property type="entry name" value="HAD-like_sf"/>
</dbReference>
<dbReference type="InterPro" id="IPR023214">
    <property type="entry name" value="HAD_sf"/>
</dbReference>
<dbReference type="AlphaFoldDB" id="A0A1G6MXR5"/>
<dbReference type="CDD" id="cd01427">
    <property type="entry name" value="HAD_like"/>
    <property type="match status" value="1"/>
</dbReference>
<keyword evidence="2" id="KW-1185">Reference proteome</keyword>
<evidence type="ECO:0000313" key="2">
    <source>
        <dbReference type="Proteomes" id="UP000199417"/>
    </source>
</evidence>
<protein>
    <submittedName>
        <fullName evidence="1">Haloacid dehalogenase-like hydrolase</fullName>
    </submittedName>
</protein>
<dbReference type="Proteomes" id="UP000199417">
    <property type="component" value="Unassembled WGS sequence"/>
</dbReference>
<dbReference type="Pfam" id="PF12710">
    <property type="entry name" value="HAD"/>
    <property type="match status" value="1"/>
</dbReference>
<dbReference type="RefSeq" id="WP_072846640.1">
    <property type="nucleotide sequence ID" value="NZ_FNAB01000001.1"/>
</dbReference>
<sequence length="301" mass="32756">MSELELWRDTDTRAAITDFVARVEAQGIPAAERVAVFDNDGTLWTEKPMPIQLQFIFGLWAKLAAADPALASQQPYKAVVDKDFGWLSAAVDKHYAGDDSDLKTLLAGVVRASAGQEVEAYTESARAFLDAGTHPSLGLPFTRCVFAPMVELLRYLEAHGFATYIASGGDRDFMRPAGDQLYGIPRERVIGSSLGLSYADGAVTYASAMGFLDDGPEKPVRIWSRIGRKPLLVGGNSNGDVPMFEFAREDALRLLVHHDDAEREFAYDAGAEDALKAAAAKGWTTVSVRDDWDTVFPATES</sequence>
<dbReference type="Gene3D" id="3.40.50.1000">
    <property type="entry name" value="HAD superfamily/HAD-like"/>
    <property type="match status" value="1"/>
</dbReference>
<organism evidence="1 2">
    <name type="scientific">Rhodococcus tukisamuensis</name>
    <dbReference type="NCBI Taxonomy" id="168276"/>
    <lineage>
        <taxon>Bacteria</taxon>
        <taxon>Bacillati</taxon>
        <taxon>Actinomycetota</taxon>
        <taxon>Actinomycetes</taxon>
        <taxon>Mycobacteriales</taxon>
        <taxon>Nocardiaceae</taxon>
        <taxon>Rhodococcus</taxon>
    </lineage>
</organism>
<gene>
    <name evidence="1" type="ORF">SAMN05444580_101343</name>
</gene>
<dbReference type="EMBL" id="FNAB01000001">
    <property type="protein sequence ID" value="SDC60034.1"/>
    <property type="molecule type" value="Genomic_DNA"/>
</dbReference>
<evidence type="ECO:0000313" key="1">
    <source>
        <dbReference type="EMBL" id="SDC60034.1"/>
    </source>
</evidence>
<reference evidence="1 2" key="1">
    <citation type="submission" date="2016-10" db="EMBL/GenBank/DDBJ databases">
        <authorList>
            <person name="de Groot N.N."/>
        </authorList>
    </citation>
    <scope>NUCLEOTIDE SEQUENCE [LARGE SCALE GENOMIC DNA]</scope>
    <source>
        <strain evidence="1 2">JCM 11308</strain>
    </source>
</reference>
<accession>A0A1G6MXR5</accession>
<dbReference type="SUPFAM" id="SSF56784">
    <property type="entry name" value="HAD-like"/>
    <property type="match status" value="1"/>
</dbReference>
<name>A0A1G6MXR5_9NOCA</name>
<proteinExistence type="predicted"/>
<dbReference type="STRING" id="168276.SAMN05444580_101343"/>
<dbReference type="GO" id="GO:0016787">
    <property type="term" value="F:hydrolase activity"/>
    <property type="evidence" value="ECO:0007669"/>
    <property type="project" value="UniProtKB-KW"/>
</dbReference>